<evidence type="ECO:0000313" key="1">
    <source>
        <dbReference type="EMBL" id="AXI77031.1"/>
    </source>
</evidence>
<dbReference type="OrthoDB" id="66275at2"/>
<dbReference type="EMBL" id="CP031264">
    <property type="protein sequence ID" value="AXI77031.1"/>
    <property type="molecule type" value="Genomic_DNA"/>
</dbReference>
<name>A0A345STH6_9ACTN</name>
<keyword evidence="2" id="KW-1185">Reference proteome</keyword>
<dbReference type="AlphaFoldDB" id="A0A345STH6"/>
<evidence type="ECO:0000313" key="2">
    <source>
        <dbReference type="Proteomes" id="UP000249340"/>
    </source>
</evidence>
<proteinExistence type="predicted"/>
<reference evidence="2" key="1">
    <citation type="submission" date="2018-07" db="EMBL/GenBank/DDBJ databases">
        <title>Streptacidiphilus bronchialis DSM 106435 chromosome.</title>
        <authorList>
            <person name="Batra D."/>
            <person name="Gulvik C.A."/>
        </authorList>
    </citation>
    <scope>NUCLEOTIDE SEQUENCE [LARGE SCALE GENOMIC DNA]</scope>
    <source>
        <strain evidence="2">DSM 106435</strain>
    </source>
</reference>
<sequence>MHTDPGPYYDWARLLTLLGRPLAATAPPGAPLIAIHPGWEANPQPLAPCDRHPGAPARPANFLPLRTHPDPEAPLLGPGCLHDTTGRATAGQRYATAGRTGEWTAIWYDGRRAWLHDPGHAPTTAPVRGPAVRPRRDRTPVWGRAYPDPGAYPAGTAAPAAVPLAHLDTGQRYACGGPAPTVHRTDAATTVTATEPHLVIQLGHRIGYVRAADVELLPA</sequence>
<dbReference type="Proteomes" id="UP000249340">
    <property type="component" value="Chromosome"/>
</dbReference>
<gene>
    <name evidence="1" type="ORF">C7M71_005790</name>
</gene>
<organism evidence="1 2">
    <name type="scientific">Peterkaempfera bronchialis</name>
    <dbReference type="NCBI Taxonomy" id="2126346"/>
    <lineage>
        <taxon>Bacteria</taxon>
        <taxon>Bacillati</taxon>
        <taxon>Actinomycetota</taxon>
        <taxon>Actinomycetes</taxon>
        <taxon>Kitasatosporales</taxon>
        <taxon>Streptomycetaceae</taxon>
        <taxon>Peterkaempfera</taxon>
    </lineage>
</organism>
<accession>A0A345STH6</accession>
<dbReference type="KEGG" id="stri:C7M71_005790"/>
<dbReference type="RefSeq" id="WP_114914210.1">
    <property type="nucleotide sequence ID" value="NZ_CP031264.1"/>
</dbReference>
<protein>
    <submittedName>
        <fullName evidence="1">Uncharacterized protein</fullName>
    </submittedName>
</protein>